<feature type="coiled-coil region" evidence="1">
    <location>
        <begin position="148"/>
        <end position="175"/>
    </location>
</feature>
<gene>
    <name evidence="2" type="ORF">RFI_06826</name>
</gene>
<reference evidence="2 3" key="1">
    <citation type="journal article" date="2013" name="Curr. Biol.">
        <title>The Genome of the Foraminiferan Reticulomyxa filosa.</title>
        <authorList>
            <person name="Glockner G."/>
            <person name="Hulsmann N."/>
            <person name="Schleicher M."/>
            <person name="Noegel A.A."/>
            <person name="Eichinger L."/>
            <person name="Gallinger C."/>
            <person name="Pawlowski J."/>
            <person name="Sierra R."/>
            <person name="Euteneuer U."/>
            <person name="Pillet L."/>
            <person name="Moustafa A."/>
            <person name="Platzer M."/>
            <person name="Groth M."/>
            <person name="Szafranski K."/>
            <person name="Schliwa M."/>
        </authorList>
    </citation>
    <scope>NUCLEOTIDE SEQUENCE [LARGE SCALE GENOMIC DNA]</scope>
</reference>
<proteinExistence type="predicted"/>
<feature type="coiled-coil region" evidence="1">
    <location>
        <begin position="320"/>
        <end position="396"/>
    </location>
</feature>
<name>X6NWN4_RETFI</name>
<evidence type="ECO:0000313" key="3">
    <source>
        <dbReference type="Proteomes" id="UP000023152"/>
    </source>
</evidence>
<protein>
    <submittedName>
        <fullName evidence="2">Uncharacterized protein</fullName>
    </submittedName>
</protein>
<evidence type="ECO:0000256" key="1">
    <source>
        <dbReference type="SAM" id="Coils"/>
    </source>
</evidence>
<keyword evidence="3" id="KW-1185">Reference proteome</keyword>
<feature type="coiled-coil region" evidence="1">
    <location>
        <begin position="2"/>
        <end position="78"/>
    </location>
</feature>
<dbReference type="AlphaFoldDB" id="X6NWN4"/>
<keyword evidence="1" id="KW-0175">Coiled coil</keyword>
<organism evidence="2 3">
    <name type="scientific">Reticulomyxa filosa</name>
    <dbReference type="NCBI Taxonomy" id="46433"/>
    <lineage>
        <taxon>Eukaryota</taxon>
        <taxon>Sar</taxon>
        <taxon>Rhizaria</taxon>
        <taxon>Retaria</taxon>
        <taxon>Foraminifera</taxon>
        <taxon>Monothalamids</taxon>
        <taxon>Reticulomyxidae</taxon>
        <taxon>Reticulomyxa</taxon>
    </lineage>
</organism>
<dbReference type="Proteomes" id="UP000023152">
    <property type="component" value="Unassembled WGS sequence"/>
</dbReference>
<dbReference type="EMBL" id="ASPP01005569">
    <property type="protein sequence ID" value="ETO30293.1"/>
    <property type="molecule type" value="Genomic_DNA"/>
</dbReference>
<evidence type="ECO:0000313" key="2">
    <source>
        <dbReference type="EMBL" id="ETO30293.1"/>
    </source>
</evidence>
<feature type="coiled-coil region" evidence="1">
    <location>
        <begin position="207"/>
        <end position="245"/>
    </location>
</feature>
<comment type="caution">
    <text evidence="2">The sequence shown here is derived from an EMBL/GenBank/DDBJ whole genome shotgun (WGS) entry which is preliminary data.</text>
</comment>
<sequence>MIAKLAVEKQDLIKKIAKMQEERVEYEKNTHEKKEKCTATETDICKLVEEIEKLSTENESKKKDRDELKIRVTELSNAKPEVSLNLNLFFTLFLFRQNVFMIKLLTKFTEAKCETLRTEIQSVESQGTEWWNKCMKMNEVKNEKSGELQMAQWNLKMKENEYKTIENESNNKDQRITSLKTMIETKKSMGKELKDKNDMCTQKNIEVVQLLRQLKLKRNDLKSIRQKIKNKKMKLKKKNEGLSLAYTFICLVNNATDIDFENDKLQALNDEIQDHLKWLQSTRESIDKVTADCKPLQVIFTQTSITNLYYKTQHIQKEDITIKLKEKKEHERHLEKCERQWKQFEEEWNTVRQKTEELKSKNIKMQEELVESDTKLQQISQEMNDALAAITKEEEKNLEIVESLHENRQKRKKTIAKQSEQTQIAHLDKMKSLNSSLVELEHAFRVAKVKMGAE</sequence>
<accession>X6NWN4</accession>